<name>A0A0H2VCD5_ECOL6</name>
<dbReference type="HOGENOM" id="CLU_3079328_0_0_6"/>
<feature type="compositionally biased region" description="Polar residues" evidence="1">
    <location>
        <begin position="1"/>
        <end position="16"/>
    </location>
</feature>
<keyword evidence="3" id="KW-1185">Reference proteome</keyword>
<evidence type="ECO:0000313" key="2">
    <source>
        <dbReference type="EMBL" id="AAN82994.1"/>
    </source>
</evidence>
<evidence type="ECO:0000256" key="1">
    <source>
        <dbReference type="SAM" id="MobiDB-lite"/>
    </source>
</evidence>
<feature type="region of interest" description="Disordered" evidence="1">
    <location>
        <begin position="1"/>
        <end position="52"/>
    </location>
</feature>
<proteinExistence type="predicted"/>
<feature type="compositionally biased region" description="Polar residues" evidence="1">
    <location>
        <begin position="30"/>
        <end position="44"/>
    </location>
</feature>
<dbReference type="Proteomes" id="UP000001410">
    <property type="component" value="Chromosome"/>
</dbReference>
<dbReference type="EMBL" id="AE014075">
    <property type="protein sequence ID" value="AAN82994.1"/>
    <property type="molecule type" value="Genomic_DNA"/>
</dbReference>
<organism evidence="2 3">
    <name type="scientific">Escherichia coli O6:H1 (strain CFT073 / ATCC 700928 / UPEC)</name>
    <dbReference type="NCBI Taxonomy" id="199310"/>
    <lineage>
        <taxon>Bacteria</taxon>
        <taxon>Pseudomonadati</taxon>
        <taxon>Pseudomonadota</taxon>
        <taxon>Gammaproteobacteria</taxon>
        <taxon>Enterobacterales</taxon>
        <taxon>Enterobacteriaceae</taxon>
        <taxon>Escherichia</taxon>
    </lineage>
</organism>
<dbReference type="RefSeq" id="WP_011076680.1">
    <property type="nucleotide sequence ID" value="NC_004431.1"/>
</dbReference>
<protein>
    <submittedName>
        <fullName evidence="2">Uncharacterized protein</fullName>
    </submittedName>
</protein>
<accession>A0A0H2VCD5</accession>
<sequence length="52" mass="5765">MESPTNEKMGKNTTPANEFKNGMDDEKSQKGNGSTERANKTSKTQSERFLAL</sequence>
<gene>
    <name evidence="2" type="ordered locus">c4560</name>
</gene>
<reference evidence="2 3" key="1">
    <citation type="journal article" date="2002" name="Proc. Natl. Acad. Sci. U.S.A.">
        <title>Extensive mosaic structure revealed by the complete genome sequence of uropathogenic Escherichia coli.</title>
        <authorList>
            <person name="Welch R.A."/>
            <person name="Burland V."/>
            <person name="Plunkett G.III."/>
            <person name="Redford P."/>
            <person name="Roesch P."/>
            <person name="Rasko D."/>
            <person name="Buckles E.L."/>
            <person name="Liou S.R."/>
            <person name="Boutin A."/>
            <person name="Hackett J."/>
            <person name="Stroud D."/>
            <person name="Mayhew G.F."/>
            <person name="Rose D.J."/>
            <person name="Zhou S."/>
            <person name="Schwartz D.C."/>
            <person name="Perna N.T."/>
            <person name="Mobley H.L."/>
            <person name="Donnenberg M.S."/>
            <person name="Blattner F.R."/>
        </authorList>
    </citation>
    <scope>NUCLEOTIDE SEQUENCE [LARGE SCALE GENOMIC DNA]</scope>
    <source>
        <strain evidence="3">CFT073 / ATCC 700928 / UPEC</strain>
    </source>
</reference>
<dbReference type="AlphaFoldDB" id="A0A0H2VCD5"/>
<evidence type="ECO:0000313" key="3">
    <source>
        <dbReference type="Proteomes" id="UP000001410"/>
    </source>
</evidence>
<dbReference type="KEGG" id="ecc:c4560"/>